<feature type="chain" id="PRO_5036260822" evidence="1">
    <location>
        <begin position="19"/>
        <end position="103"/>
    </location>
</feature>
<dbReference type="AlphaFoldDB" id="A0A8D8GRT4"/>
<evidence type="ECO:0000256" key="1">
    <source>
        <dbReference type="SAM" id="SignalP"/>
    </source>
</evidence>
<evidence type="ECO:0000313" key="2">
    <source>
        <dbReference type="EMBL" id="CAG6520287.1"/>
    </source>
</evidence>
<sequence>MVTALVPGLGWALRLVHSASFATDSYARVLRSTWQLMVAALKGLGELPFLEDGLHASVGDTPLNIYFVDAWSGPSSRQSVLFLLRFVSFRLLFFPHFKTYFRL</sequence>
<name>A0A8D8GRT4_CULPI</name>
<keyword evidence="1" id="KW-0732">Signal</keyword>
<protein>
    <submittedName>
        <fullName evidence="2">(northern house mosquito) hypothetical protein</fullName>
    </submittedName>
</protein>
<feature type="signal peptide" evidence="1">
    <location>
        <begin position="1"/>
        <end position="18"/>
    </location>
</feature>
<proteinExistence type="predicted"/>
<dbReference type="EMBL" id="HBUE01286611">
    <property type="protein sequence ID" value="CAG6571854.1"/>
    <property type="molecule type" value="Transcribed_RNA"/>
</dbReference>
<organism evidence="2">
    <name type="scientific">Culex pipiens</name>
    <name type="common">House mosquito</name>
    <dbReference type="NCBI Taxonomy" id="7175"/>
    <lineage>
        <taxon>Eukaryota</taxon>
        <taxon>Metazoa</taxon>
        <taxon>Ecdysozoa</taxon>
        <taxon>Arthropoda</taxon>
        <taxon>Hexapoda</taxon>
        <taxon>Insecta</taxon>
        <taxon>Pterygota</taxon>
        <taxon>Neoptera</taxon>
        <taxon>Endopterygota</taxon>
        <taxon>Diptera</taxon>
        <taxon>Nematocera</taxon>
        <taxon>Culicoidea</taxon>
        <taxon>Culicidae</taxon>
        <taxon>Culicinae</taxon>
        <taxon>Culicini</taxon>
        <taxon>Culex</taxon>
        <taxon>Culex</taxon>
    </lineage>
</organism>
<reference evidence="2" key="1">
    <citation type="submission" date="2021-05" db="EMBL/GenBank/DDBJ databases">
        <authorList>
            <person name="Alioto T."/>
            <person name="Alioto T."/>
            <person name="Gomez Garrido J."/>
        </authorList>
    </citation>
    <scope>NUCLEOTIDE SEQUENCE</scope>
</reference>
<dbReference type="EMBL" id="HBUE01181003">
    <property type="protein sequence ID" value="CAG6520287.1"/>
    <property type="molecule type" value="Transcribed_RNA"/>
</dbReference>
<accession>A0A8D8GRT4</accession>